<comment type="subcellular location">
    <subcellularLocation>
        <location evidence="1">Membrane</location>
        <topology evidence="1">Multi-pass membrane protein</topology>
    </subcellularLocation>
</comment>
<evidence type="ECO:0000256" key="6">
    <source>
        <dbReference type="ARBA" id="ARBA00023136"/>
    </source>
</evidence>
<comment type="similarity">
    <text evidence="2">Belongs to the YSL (TC 2.A.67.2) family.</text>
</comment>
<evidence type="ECO:0000313" key="9">
    <source>
        <dbReference type="Proteomes" id="UP000026961"/>
    </source>
</evidence>
<feature type="transmembrane region" description="Helical" evidence="7">
    <location>
        <begin position="100"/>
        <end position="117"/>
    </location>
</feature>
<protein>
    <submittedName>
        <fullName evidence="8">Uncharacterized protein</fullName>
    </submittedName>
</protein>
<keyword evidence="9" id="KW-1185">Reference proteome</keyword>
<feature type="transmembrane region" description="Helical" evidence="7">
    <location>
        <begin position="71"/>
        <end position="88"/>
    </location>
</feature>
<keyword evidence="4 7" id="KW-0812">Transmembrane</keyword>
<evidence type="ECO:0000256" key="5">
    <source>
        <dbReference type="ARBA" id="ARBA00022989"/>
    </source>
</evidence>
<reference evidence="8" key="2">
    <citation type="submission" date="2018-05" db="EMBL/GenBank/DDBJ databases">
        <title>OgluRS3 (Oryza glumaepatula Reference Sequence Version 3).</title>
        <authorList>
            <person name="Zhang J."/>
            <person name="Kudrna D."/>
            <person name="Lee S."/>
            <person name="Talag J."/>
            <person name="Welchert J."/>
            <person name="Wing R.A."/>
        </authorList>
    </citation>
    <scope>NUCLEOTIDE SEQUENCE [LARGE SCALE GENOMIC DNA]</scope>
</reference>
<keyword evidence="3" id="KW-0813">Transport</keyword>
<dbReference type="PANTHER" id="PTHR31645:SF48">
    <property type="entry name" value="METAL-NICOTIANAMINE TRANSPORTER YSL17-RELATED"/>
    <property type="match status" value="1"/>
</dbReference>
<accession>A0A0E0AT90</accession>
<dbReference type="InterPro" id="IPR045035">
    <property type="entry name" value="YSL-like"/>
</dbReference>
<dbReference type="GO" id="GO:0035673">
    <property type="term" value="F:oligopeptide transmembrane transporter activity"/>
    <property type="evidence" value="ECO:0007669"/>
    <property type="project" value="InterPro"/>
</dbReference>
<dbReference type="Proteomes" id="UP000026961">
    <property type="component" value="Chromosome 8"/>
</dbReference>
<feature type="transmembrane region" description="Helical" evidence="7">
    <location>
        <begin position="149"/>
        <end position="171"/>
    </location>
</feature>
<dbReference type="eggNOG" id="ENOG502QQ2H">
    <property type="taxonomic scope" value="Eukaryota"/>
</dbReference>
<dbReference type="HOGENOM" id="CLU_015477_0_2_1"/>
<dbReference type="Gramene" id="OGLUM08G09500.1">
    <property type="protein sequence ID" value="OGLUM08G09500.1"/>
    <property type="gene ID" value="OGLUM08G09500"/>
</dbReference>
<keyword evidence="6 7" id="KW-0472">Membrane</keyword>
<evidence type="ECO:0000256" key="4">
    <source>
        <dbReference type="ARBA" id="ARBA00022692"/>
    </source>
</evidence>
<dbReference type="PANTHER" id="PTHR31645">
    <property type="entry name" value="OLIGOPEPTIDE TRANSPORTER YGL114W-RELATED"/>
    <property type="match status" value="1"/>
</dbReference>
<proteinExistence type="inferred from homology"/>
<evidence type="ECO:0000313" key="8">
    <source>
        <dbReference type="EnsemblPlants" id="OGLUM08G09500.1"/>
    </source>
</evidence>
<dbReference type="EnsemblPlants" id="OGLUM08G09500.1">
    <property type="protein sequence ID" value="OGLUM08G09500.1"/>
    <property type="gene ID" value="OGLUM08G09500"/>
</dbReference>
<evidence type="ECO:0000256" key="1">
    <source>
        <dbReference type="ARBA" id="ARBA00004141"/>
    </source>
</evidence>
<dbReference type="GO" id="GO:0016020">
    <property type="term" value="C:membrane"/>
    <property type="evidence" value="ECO:0007669"/>
    <property type="project" value="UniProtKB-SubCell"/>
</dbReference>
<evidence type="ECO:0000256" key="3">
    <source>
        <dbReference type="ARBA" id="ARBA00022448"/>
    </source>
</evidence>
<dbReference type="Pfam" id="PF03169">
    <property type="entry name" value="OPT"/>
    <property type="match status" value="1"/>
</dbReference>
<dbReference type="AlphaFoldDB" id="A0A0E0AT90"/>
<name>A0A0E0AT90_9ORYZ</name>
<dbReference type="InterPro" id="IPR004813">
    <property type="entry name" value="OPT"/>
</dbReference>
<sequence>MLVGQVAGTALGCVVNPAIFWVFYEVYNMGGGGGGGDGADVDSANADVAPYARAYRCIAVLSVGRHGLPDHSVLLCKLFFAMALALSAAREVAERRRWRALRYIPSTIGVAVAFFVPPRIPMGMAVGCLAPHVWWRHVDAGGARLLSPAVASGLICGDGLGSLASSMLTLLRARPPICIKKCDAHLD</sequence>
<reference evidence="8" key="1">
    <citation type="submission" date="2015-04" db="UniProtKB">
        <authorList>
            <consortium name="EnsemblPlants"/>
        </authorList>
    </citation>
    <scope>IDENTIFICATION</scope>
</reference>
<organism evidence="8">
    <name type="scientific">Oryza glumipatula</name>
    <dbReference type="NCBI Taxonomy" id="40148"/>
    <lineage>
        <taxon>Eukaryota</taxon>
        <taxon>Viridiplantae</taxon>
        <taxon>Streptophyta</taxon>
        <taxon>Embryophyta</taxon>
        <taxon>Tracheophyta</taxon>
        <taxon>Spermatophyta</taxon>
        <taxon>Magnoliopsida</taxon>
        <taxon>Liliopsida</taxon>
        <taxon>Poales</taxon>
        <taxon>Poaceae</taxon>
        <taxon>BOP clade</taxon>
        <taxon>Oryzoideae</taxon>
        <taxon>Oryzeae</taxon>
        <taxon>Oryzinae</taxon>
        <taxon>Oryza</taxon>
    </lineage>
</organism>
<keyword evidence="5 7" id="KW-1133">Transmembrane helix</keyword>
<dbReference type="STRING" id="40148.A0A0E0AT90"/>
<evidence type="ECO:0000256" key="2">
    <source>
        <dbReference type="ARBA" id="ARBA00010276"/>
    </source>
</evidence>
<evidence type="ECO:0000256" key="7">
    <source>
        <dbReference type="SAM" id="Phobius"/>
    </source>
</evidence>